<sequence length="445" mass="46285">MTRTEKSINAPKIALALTTALASVALAGCTTGGSAPRAETSFSKAQSALAKGEADKAVMHAEAAVQSEPRNASYRAMLGAAYLESGRFQAAATSFSDALDLGDTDPRTVLSYALAETALGNSGAARAALNENAAMIDGADLGLALALAGDADRGVEILGNQLREGQNSAKLRQNLAYAYALQGNWRGARVMAAEDVPADQLDERISQWAQMGKPEDYQTRVATLLNVTPTYDAGQPTYLALSNHPAHAEMVAEAAAEMPVELAAADEASFAEAPVATPAAPVAAPAAEAAPMRMADAAPAKIRYVSNPVIQQINSDYQERRASAKKRPATRLAASSSQRRMASTADNATDTHLVQLGSFSSREGAENAWSIYKKRYPNLKGHDMVITQANVGGKTYYRVAAAGFGKNGAAAMCGQVKASGAGCLAYASSTSLPGATDKVIRVAAR</sequence>
<dbReference type="Gene3D" id="3.30.70.1070">
    <property type="entry name" value="Sporulation related repeat"/>
    <property type="match status" value="1"/>
</dbReference>
<dbReference type="SUPFAM" id="SSF48452">
    <property type="entry name" value="TPR-like"/>
    <property type="match status" value="1"/>
</dbReference>
<feature type="chain" id="PRO_5032823148" evidence="3">
    <location>
        <begin position="28"/>
        <end position="445"/>
    </location>
</feature>
<evidence type="ECO:0000256" key="1">
    <source>
        <dbReference type="PROSITE-ProRule" id="PRU00339"/>
    </source>
</evidence>
<evidence type="ECO:0000256" key="2">
    <source>
        <dbReference type="SAM" id="MobiDB-lite"/>
    </source>
</evidence>
<accession>A0A850HAR8</accession>
<evidence type="ECO:0000256" key="3">
    <source>
        <dbReference type="SAM" id="SignalP"/>
    </source>
</evidence>
<dbReference type="SUPFAM" id="SSF110997">
    <property type="entry name" value="Sporulation related repeat"/>
    <property type="match status" value="1"/>
</dbReference>
<feature type="region of interest" description="Disordered" evidence="2">
    <location>
        <begin position="319"/>
        <end position="345"/>
    </location>
</feature>
<feature type="repeat" description="TPR" evidence="1">
    <location>
        <begin position="72"/>
        <end position="105"/>
    </location>
</feature>
<feature type="domain" description="SPOR" evidence="4">
    <location>
        <begin position="346"/>
        <end position="430"/>
    </location>
</feature>
<feature type="compositionally biased region" description="Polar residues" evidence="2">
    <location>
        <begin position="333"/>
        <end position="345"/>
    </location>
</feature>
<protein>
    <submittedName>
        <fullName evidence="5">SPOR domain-containing protein</fullName>
    </submittedName>
</protein>
<gene>
    <name evidence="5" type="ORF">HUO12_07945</name>
</gene>
<name>A0A850HAR8_9SPHN</name>
<dbReference type="InterPro" id="IPR019734">
    <property type="entry name" value="TPR_rpt"/>
</dbReference>
<dbReference type="AlphaFoldDB" id="A0A850HAR8"/>
<proteinExistence type="predicted"/>
<keyword evidence="6" id="KW-1185">Reference proteome</keyword>
<feature type="signal peptide" evidence="3">
    <location>
        <begin position="1"/>
        <end position="27"/>
    </location>
</feature>
<dbReference type="InterPro" id="IPR011990">
    <property type="entry name" value="TPR-like_helical_dom_sf"/>
</dbReference>
<dbReference type="InterPro" id="IPR036680">
    <property type="entry name" value="SPOR-like_sf"/>
</dbReference>
<evidence type="ECO:0000313" key="6">
    <source>
        <dbReference type="Proteomes" id="UP000546031"/>
    </source>
</evidence>
<dbReference type="PROSITE" id="PS51257">
    <property type="entry name" value="PROKAR_LIPOPROTEIN"/>
    <property type="match status" value="1"/>
</dbReference>
<evidence type="ECO:0000313" key="5">
    <source>
        <dbReference type="EMBL" id="NVE94829.1"/>
    </source>
</evidence>
<dbReference type="SMART" id="SM00028">
    <property type="entry name" value="TPR"/>
    <property type="match status" value="3"/>
</dbReference>
<dbReference type="Proteomes" id="UP000546031">
    <property type="component" value="Unassembled WGS sequence"/>
</dbReference>
<comment type="caution">
    <text evidence="5">The sequence shown here is derived from an EMBL/GenBank/DDBJ whole genome shotgun (WGS) entry which is preliminary data.</text>
</comment>
<dbReference type="EMBL" id="JABWTA010000001">
    <property type="protein sequence ID" value="NVE94829.1"/>
    <property type="molecule type" value="Genomic_DNA"/>
</dbReference>
<dbReference type="Gene3D" id="1.25.40.10">
    <property type="entry name" value="Tetratricopeptide repeat domain"/>
    <property type="match status" value="1"/>
</dbReference>
<keyword evidence="3" id="KW-0732">Signal</keyword>
<dbReference type="PROSITE" id="PS51724">
    <property type="entry name" value="SPOR"/>
    <property type="match status" value="1"/>
</dbReference>
<keyword evidence="1" id="KW-0802">TPR repeat</keyword>
<evidence type="ECO:0000259" key="4">
    <source>
        <dbReference type="PROSITE" id="PS51724"/>
    </source>
</evidence>
<dbReference type="Pfam" id="PF05036">
    <property type="entry name" value="SPOR"/>
    <property type="match status" value="1"/>
</dbReference>
<dbReference type="PROSITE" id="PS50005">
    <property type="entry name" value="TPR"/>
    <property type="match status" value="1"/>
</dbReference>
<dbReference type="InterPro" id="IPR007730">
    <property type="entry name" value="SPOR-like_dom"/>
</dbReference>
<dbReference type="RefSeq" id="WP_176273064.1">
    <property type="nucleotide sequence ID" value="NZ_JABWTA010000001.1"/>
</dbReference>
<dbReference type="GO" id="GO:0042834">
    <property type="term" value="F:peptidoglycan binding"/>
    <property type="evidence" value="ECO:0007669"/>
    <property type="project" value="InterPro"/>
</dbReference>
<reference evidence="5 6" key="1">
    <citation type="submission" date="2020-06" db="EMBL/GenBank/DDBJ databases">
        <title>Altererythrobacter lutimaris sp. nov., a marine bacterium isolated from a tidal flat.</title>
        <authorList>
            <person name="Kim D."/>
            <person name="Yoo Y."/>
            <person name="Kim J.-J."/>
        </authorList>
    </citation>
    <scope>NUCLEOTIDE SEQUENCE [LARGE SCALE GENOMIC DNA]</scope>
    <source>
        <strain evidence="5 6">JGD-16</strain>
    </source>
</reference>
<organism evidence="5 6">
    <name type="scientific">Altererythrobacter lutimaris</name>
    <dbReference type="NCBI Taxonomy" id="2743979"/>
    <lineage>
        <taxon>Bacteria</taxon>
        <taxon>Pseudomonadati</taxon>
        <taxon>Pseudomonadota</taxon>
        <taxon>Alphaproteobacteria</taxon>
        <taxon>Sphingomonadales</taxon>
        <taxon>Erythrobacteraceae</taxon>
        <taxon>Altererythrobacter</taxon>
    </lineage>
</organism>